<evidence type="ECO:0000256" key="1">
    <source>
        <dbReference type="SAM" id="Phobius"/>
    </source>
</evidence>
<protein>
    <submittedName>
        <fullName evidence="2">Uncharacterized protein</fullName>
    </submittedName>
</protein>
<gene>
    <name evidence="2" type="ORF">L227DRAFT_578980</name>
</gene>
<organism evidence="2 3">
    <name type="scientific">Lentinus tigrinus ALCF2SS1-6</name>
    <dbReference type="NCBI Taxonomy" id="1328759"/>
    <lineage>
        <taxon>Eukaryota</taxon>
        <taxon>Fungi</taxon>
        <taxon>Dikarya</taxon>
        <taxon>Basidiomycota</taxon>
        <taxon>Agaricomycotina</taxon>
        <taxon>Agaricomycetes</taxon>
        <taxon>Polyporales</taxon>
        <taxon>Polyporaceae</taxon>
        <taxon>Lentinus</taxon>
    </lineage>
</organism>
<evidence type="ECO:0000313" key="3">
    <source>
        <dbReference type="Proteomes" id="UP000313359"/>
    </source>
</evidence>
<name>A0A5C2RYZ6_9APHY</name>
<keyword evidence="1" id="KW-0472">Membrane</keyword>
<keyword evidence="1" id="KW-1133">Transmembrane helix</keyword>
<dbReference type="EMBL" id="ML122289">
    <property type="protein sequence ID" value="RPD56249.1"/>
    <property type="molecule type" value="Genomic_DNA"/>
</dbReference>
<dbReference type="Proteomes" id="UP000313359">
    <property type="component" value="Unassembled WGS sequence"/>
</dbReference>
<keyword evidence="3" id="KW-1185">Reference proteome</keyword>
<accession>A0A5C2RYZ6</accession>
<evidence type="ECO:0000313" key="2">
    <source>
        <dbReference type="EMBL" id="RPD56249.1"/>
    </source>
</evidence>
<feature type="transmembrane region" description="Helical" evidence="1">
    <location>
        <begin position="57"/>
        <end position="78"/>
    </location>
</feature>
<proteinExistence type="predicted"/>
<reference evidence="2" key="1">
    <citation type="journal article" date="2018" name="Genome Biol. Evol.">
        <title>Genomics and development of Lentinus tigrinus, a white-rot wood-decaying mushroom with dimorphic fruiting bodies.</title>
        <authorList>
            <person name="Wu B."/>
            <person name="Xu Z."/>
            <person name="Knudson A."/>
            <person name="Carlson A."/>
            <person name="Chen N."/>
            <person name="Kovaka S."/>
            <person name="LaButti K."/>
            <person name="Lipzen A."/>
            <person name="Pennachio C."/>
            <person name="Riley R."/>
            <person name="Schakwitz W."/>
            <person name="Umezawa K."/>
            <person name="Ohm R.A."/>
            <person name="Grigoriev I.V."/>
            <person name="Nagy L.G."/>
            <person name="Gibbons J."/>
            <person name="Hibbett D."/>
        </authorList>
    </citation>
    <scope>NUCLEOTIDE SEQUENCE [LARGE SCALE GENOMIC DNA]</scope>
    <source>
        <strain evidence="2">ALCF2SS1-6</strain>
    </source>
</reference>
<keyword evidence="1" id="KW-0812">Transmembrane</keyword>
<sequence>MSGGGDPSKCGQCIDNLAWRSKRADRLAKRPDMIPFCESEGLKWLPTSNPQLSDELVLWQVRYVLLKLMIACVCSTAWSRRLARAR</sequence>
<dbReference type="AlphaFoldDB" id="A0A5C2RYZ6"/>